<dbReference type="PANTHER" id="PTHR47481">
    <property type="match status" value="1"/>
</dbReference>
<organism evidence="2 3">
    <name type="scientific">Gossypium klotzschianum</name>
    <dbReference type="NCBI Taxonomy" id="34286"/>
    <lineage>
        <taxon>Eukaryota</taxon>
        <taxon>Viridiplantae</taxon>
        <taxon>Streptophyta</taxon>
        <taxon>Embryophyta</taxon>
        <taxon>Tracheophyta</taxon>
        <taxon>Spermatophyta</taxon>
        <taxon>Magnoliopsida</taxon>
        <taxon>eudicotyledons</taxon>
        <taxon>Gunneridae</taxon>
        <taxon>Pentapetalae</taxon>
        <taxon>rosids</taxon>
        <taxon>malvids</taxon>
        <taxon>Malvales</taxon>
        <taxon>Malvaceae</taxon>
        <taxon>Malvoideae</taxon>
        <taxon>Gossypium</taxon>
    </lineage>
</organism>
<feature type="region of interest" description="Disordered" evidence="1">
    <location>
        <begin position="1"/>
        <end position="28"/>
    </location>
</feature>
<dbReference type="OrthoDB" id="999202at2759"/>
<dbReference type="AlphaFoldDB" id="A0A7J8TXT3"/>
<comment type="caution">
    <text evidence="2">The sequence shown here is derived from an EMBL/GenBank/DDBJ whole genome shotgun (WGS) entry which is preliminary data.</text>
</comment>
<evidence type="ECO:0008006" key="4">
    <source>
        <dbReference type="Google" id="ProtNLM"/>
    </source>
</evidence>
<protein>
    <recommendedName>
        <fullName evidence="4">Retrotransposon Copia-like N-terminal domain-containing protein</fullName>
    </recommendedName>
</protein>
<proteinExistence type="predicted"/>
<dbReference type="Proteomes" id="UP000593573">
    <property type="component" value="Unassembled WGS sequence"/>
</dbReference>
<reference evidence="2 3" key="1">
    <citation type="journal article" date="2019" name="Genome Biol. Evol.">
        <title>Insights into the evolution of the New World diploid cottons (Gossypium, subgenus Houzingenia) based on genome sequencing.</title>
        <authorList>
            <person name="Grover C.E."/>
            <person name="Arick M.A. 2nd"/>
            <person name="Thrash A."/>
            <person name="Conover J.L."/>
            <person name="Sanders W.S."/>
            <person name="Peterson D.G."/>
            <person name="Frelichowski J.E."/>
            <person name="Scheffler J.A."/>
            <person name="Scheffler B.E."/>
            <person name="Wendel J.F."/>
        </authorList>
    </citation>
    <scope>NUCLEOTIDE SEQUENCE [LARGE SCALE GENOMIC DNA]</scope>
    <source>
        <strain evidence="2">57</strain>
        <tissue evidence="2">Leaf</tissue>
    </source>
</reference>
<feature type="compositionally biased region" description="Low complexity" evidence="1">
    <location>
        <begin position="12"/>
        <end position="27"/>
    </location>
</feature>
<keyword evidence="3" id="KW-1185">Reference proteome</keyword>
<accession>A0A7J8TXT3</accession>
<evidence type="ECO:0000313" key="2">
    <source>
        <dbReference type="EMBL" id="MBA0642971.1"/>
    </source>
</evidence>
<evidence type="ECO:0000256" key="1">
    <source>
        <dbReference type="SAM" id="MobiDB-lite"/>
    </source>
</evidence>
<name>A0A7J8TXT3_9ROSI</name>
<gene>
    <name evidence="2" type="ORF">Goklo_027297</name>
</gene>
<dbReference type="PANTHER" id="PTHR47481:SF22">
    <property type="entry name" value="RETROTRANSPOSON GAG DOMAIN-CONTAINING PROTEIN"/>
    <property type="match status" value="1"/>
</dbReference>
<sequence length="244" mass="26434">MVQPGEISDSVSADSSCPATSDASSSTKINQTFNNKKLNVRLDEKSFLQWKQQVFLTVRNHGLEKFLTGEVTVPSANVRNSEGSDTSKDIWSTLLRLFSTKPTTKICDTLAACGNSLSEIEHVATILNGLPVKYDPFIAVIAASREPVSLEGACYILVDVETRQLNSTSRVADLVVDHTHNTNFVAWWDILLTDASIAVPVFLDNILPSYGSSITMSADRSVLGPLVQSSTTRAIQLDPSVSAT</sequence>
<evidence type="ECO:0000313" key="3">
    <source>
        <dbReference type="Proteomes" id="UP000593573"/>
    </source>
</evidence>
<dbReference type="EMBL" id="JABFAB010000002">
    <property type="protein sequence ID" value="MBA0642971.1"/>
    <property type="molecule type" value="Genomic_DNA"/>
</dbReference>